<dbReference type="AlphaFoldDB" id="A0A2H0R4R5"/>
<dbReference type="PANTHER" id="PTHR45625:SF4">
    <property type="entry name" value="PEPTIDYLPROLYL ISOMERASE DOMAIN AND WD REPEAT-CONTAINING PROTEIN 1"/>
    <property type="match status" value="1"/>
</dbReference>
<evidence type="ECO:0000256" key="5">
    <source>
        <dbReference type="RuleBase" id="RU363019"/>
    </source>
</evidence>
<comment type="caution">
    <text evidence="7">The sequence shown here is derived from an EMBL/GenBank/DDBJ whole genome shotgun (WGS) entry which is preliminary data.</text>
</comment>
<dbReference type="PRINTS" id="PR00153">
    <property type="entry name" value="CSAPPISMRASE"/>
</dbReference>
<proteinExistence type="inferred from homology"/>
<keyword evidence="4 5" id="KW-0413">Isomerase</keyword>
<dbReference type="PANTHER" id="PTHR45625">
    <property type="entry name" value="PEPTIDYL-PROLYL CIS-TRANS ISOMERASE-RELATED"/>
    <property type="match status" value="1"/>
</dbReference>
<keyword evidence="3 5" id="KW-0697">Rotamase</keyword>
<protein>
    <recommendedName>
        <fullName evidence="5">Peptidyl-prolyl cis-trans isomerase</fullName>
        <shortName evidence="5">PPIase</shortName>
        <ecNumber evidence="5">5.2.1.8</ecNumber>
    </recommendedName>
</protein>
<evidence type="ECO:0000256" key="4">
    <source>
        <dbReference type="ARBA" id="ARBA00023235"/>
    </source>
</evidence>
<reference evidence="7 8" key="1">
    <citation type="submission" date="2017-09" db="EMBL/GenBank/DDBJ databases">
        <title>Depth-based differentiation of microbial function through sediment-hosted aquifers and enrichment of novel symbionts in the deep terrestrial subsurface.</title>
        <authorList>
            <person name="Probst A.J."/>
            <person name="Ladd B."/>
            <person name="Jarett J.K."/>
            <person name="Geller-Mcgrath D.E."/>
            <person name="Sieber C.M."/>
            <person name="Emerson J.B."/>
            <person name="Anantharaman K."/>
            <person name="Thomas B.C."/>
            <person name="Malmstrom R."/>
            <person name="Stieglmeier M."/>
            <person name="Klingl A."/>
            <person name="Woyke T."/>
            <person name="Ryan C.M."/>
            <person name="Banfield J.F."/>
        </authorList>
    </citation>
    <scope>NUCLEOTIDE SEQUENCE [LARGE SCALE GENOMIC DNA]</scope>
    <source>
        <strain evidence="7">CG10_big_fil_rev_8_21_14_0_10_46_23</strain>
    </source>
</reference>
<dbReference type="InterPro" id="IPR024936">
    <property type="entry name" value="Cyclophilin-type_PPIase"/>
</dbReference>
<evidence type="ECO:0000256" key="1">
    <source>
        <dbReference type="ARBA" id="ARBA00002388"/>
    </source>
</evidence>
<evidence type="ECO:0000259" key="6">
    <source>
        <dbReference type="PROSITE" id="PS50072"/>
    </source>
</evidence>
<dbReference type="PROSITE" id="PS00170">
    <property type="entry name" value="CSA_PPIASE_1"/>
    <property type="match status" value="1"/>
</dbReference>
<dbReference type="EC" id="5.2.1.8" evidence="5"/>
<dbReference type="InterPro" id="IPR044666">
    <property type="entry name" value="Cyclophilin_A-like"/>
</dbReference>
<dbReference type="Pfam" id="PF00160">
    <property type="entry name" value="Pro_isomerase"/>
    <property type="match status" value="1"/>
</dbReference>
<evidence type="ECO:0000313" key="7">
    <source>
        <dbReference type="EMBL" id="PIR41521.1"/>
    </source>
</evidence>
<dbReference type="Proteomes" id="UP000230232">
    <property type="component" value="Unassembled WGS sequence"/>
</dbReference>
<dbReference type="SUPFAM" id="SSF50891">
    <property type="entry name" value="Cyclophilin-like"/>
    <property type="match status" value="1"/>
</dbReference>
<dbReference type="GO" id="GO:0006457">
    <property type="term" value="P:protein folding"/>
    <property type="evidence" value="ECO:0007669"/>
    <property type="project" value="InterPro"/>
</dbReference>
<dbReference type="Gene3D" id="2.40.100.10">
    <property type="entry name" value="Cyclophilin-like"/>
    <property type="match status" value="1"/>
</dbReference>
<feature type="domain" description="PPIase cyclophilin-type" evidence="6">
    <location>
        <begin position="27"/>
        <end position="193"/>
    </location>
</feature>
<dbReference type="CDD" id="cd00317">
    <property type="entry name" value="cyclophilin"/>
    <property type="match status" value="1"/>
</dbReference>
<comment type="similarity">
    <text evidence="2 5">Belongs to the cyclophilin-type PPIase family.</text>
</comment>
<sequence>MTNSNPDSEAVTNPEDLPETIKATIRTKVGSITLDLYPQVAPKTVANFLNLASTDFYAGTTFHRVVSGFVIQGGDPLSKDADPSNDGTGGPGYVFEDEINPQSLGLSASQIAQLEASGYVYDGSLESIPMKAGVIAMANSGPNTNGSQFFIVTEKDQPHLDGRHTVFGRVTAGLDVARAIQQGEVIQAIEVSL</sequence>
<evidence type="ECO:0000256" key="3">
    <source>
        <dbReference type="ARBA" id="ARBA00023110"/>
    </source>
</evidence>
<name>A0A2H0R4R5_9BACT</name>
<evidence type="ECO:0000256" key="2">
    <source>
        <dbReference type="ARBA" id="ARBA00007365"/>
    </source>
</evidence>
<dbReference type="EMBL" id="PCXO01000005">
    <property type="protein sequence ID" value="PIR41521.1"/>
    <property type="molecule type" value="Genomic_DNA"/>
</dbReference>
<comment type="function">
    <text evidence="1 5">PPIases accelerate the folding of proteins. It catalyzes the cis-trans isomerization of proline imidic peptide bonds in oligopeptides.</text>
</comment>
<gene>
    <name evidence="7" type="ORF">COV31_00760</name>
</gene>
<accession>A0A2H0R4R5</accession>
<dbReference type="InterPro" id="IPR002130">
    <property type="entry name" value="Cyclophilin-type_PPIase_dom"/>
</dbReference>
<dbReference type="GO" id="GO:0003755">
    <property type="term" value="F:peptidyl-prolyl cis-trans isomerase activity"/>
    <property type="evidence" value="ECO:0007669"/>
    <property type="project" value="UniProtKB-UniRule"/>
</dbReference>
<dbReference type="PROSITE" id="PS50072">
    <property type="entry name" value="CSA_PPIASE_2"/>
    <property type="match status" value="1"/>
</dbReference>
<evidence type="ECO:0000313" key="8">
    <source>
        <dbReference type="Proteomes" id="UP000230232"/>
    </source>
</evidence>
<comment type="catalytic activity">
    <reaction evidence="5">
        <text>[protein]-peptidylproline (omega=180) = [protein]-peptidylproline (omega=0)</text>
        <dbReference type="Rhea" id="RHEA:16237"/>
        <dbReference type="Rhea" id="RHEA-COMP:10747"/>
        <dbReference type="Rhea" id="RHEA-COMP:10748"/>
        <dbReference type="ChEBI" id="CHEBI:83833"/>
        <dbReference type="ChEBI" id="CHEBI:83834"/>
        <dbReference type="EC" id="5.2.1.8"/>
    </reaction>
</comment>
<dbReference type="InterPro" id="IPR029000">
    <property type="entry name" value="Cyclophilin-like_dom_sf"/>
</dbReference>
<dbReference type="PIRSF" id="PIRSF001467">
    <property type="entry name" value="Peptidylpro_ismrse"/>
    <property type="match status" value="1"/>
</dbReference>
<organism evidence="7 8">
    <name type="scientific">Candidatus Yanofskybacteria bacterium CG10_big_fil_rev_8_21_14_0_10_46_23</name>
    <dbReference type="NCBI Taxonomy" id="1975098"/>
    <lineage>
        <taxon>Bacteria</taxon>
        <taxon>Candidatus Yanofskyibacteriota</taxon>
    </lineage>
</organism>
<dbReference type="InterPro" id="IPR020892">
    <property type="entry name" value="Cyclophilin-type_PPIase_CS"/>
</dbReference>